<dbReference type="EMBL" id="CAQQ02375905">
    <property type="status" value="NOT_ANNOTATED_CDS"/>
    <property type="molecule type" value="Genomic_DNA"/>
</dbReference>
<dbReference type="FunFam" id="2.40.10.10:FF:000068">
    <property type="entry name" value="transmembrane protease serine 2"/>
    <property type="match status" value="1"/>
</dbReference>
<organism evidence="3 4">
    <name type="scientific">Megaselia scalaris</name>
    <name type="common">Humpbacked fly</name>
    <name type="synonym">Phora scalaris</name>
    <dbReference type="NCBI Taxonomy" id="36166"/>
    <lineage>
        <taxon>Eukaryota</taxon>
        <taxon>Metazoa</taxon>
        <taxon>Ecdysozoa</taxon>
        <taxon>Arthropoda</taxon>
        <taxon>Hexapoda</taxon>
        <taxon>Insecta</taxon>
        <taxon>Pterygota</taxon>
        <taxon>Neoptera</taxon>
        <taxon>Endopterygota</taxon>
        <taxon>Diptera</taxon>
        <taxon>Brachycera</taxon>
        <taxon>Muscomorpha</taxon>
        <taxon>Platypezoidea</taxon>
        <taxon>Phoridae</taxon>
        <taxon>Megaseliini</taxon>
        <taxon>Megaselia</taxon>
    </lineage>
</organism>
<dbReference type="Proteomes" id="UP000015102">
    <property type="component" value="Unassembled WGS sequence"/>
</dbReference>
<dbReference type="InterPro" id="IPR009003">
    <property type="entry name" value="Peptidase_S1_PA"/>
</dbReference>
<reference evidence="3" key="2">
    <citation type="submission" date="2015-06" db="UniProtKB">
        <authorList>
            <consortium name="EnsemblMetazoa"/>
        </authorList>
    </citation>
    <scope>IDENTIFICATION</scope>
</reference>
<dbReference type="InterPro" id="IPR043504">
    <property type="entry name" value="Peptidase_S1_PA_chymotrypsin"/>
</dbReference>
<dbReference type="HOGENOM" id="CLU_006842_1_7_1"/>
<dbReference type="PANTHER" id="PTHR24252:SF7">
    <property type="entry name" value="HYALIN"/>
    <property type="match status" value="1"/>
</dbReference>
<dbReference type="InterPro" id="IPR001314">
    <property type="entry name" value="Peptidase_S1A"/>
</dbReference>
<dbReference type="EMBL" id="CAQQ02375906">
    <property type="status" value="NOT_ANNOTATED_CDS"/>
    <property type="molecule type" value="Genomic_DNA"/>
</dbReference>
<keyword evidence="4" id="KW-1185">Reference proteome</keyword>
<accession>T1H106</accession>
<sequence length="171" mass="19378">SRDDTGISRGEWPWLAAIYVNNLTSLSYQCGGTLISSKIVISSAHCFHMYKKQYTANEVLVFLGRHNLKNWNEDGSVAAPCDDIFIHPDYDSNLKSYDADIAVIVLKNDVRFNMFIRPACMWSGSTSLDFIVGERGKIIGWGHKTNQFQLRDDCDLYYVCLTEEGHGKGRK</sequence>
<keyword evidence="1" id="KW-1015">Disulfide bond</keyword>
<dbReference type="PROSITE" id="PS50240">
    <property type="entry name" value="TRYPSIN_DOM"/>
    <property type="match status" value="1"/>
</dbReference>
<dbReference type="Gene3D" id="2.40.10.10">
    <property type="entry name" value="Trypsin-like serine proteases"/>
    <property type="match status" value="1"/>
</dbReference>
<evidence type="ECO:0000313" key="3">
    <source>
        <dbReference type="EnsemblMetazoa" id="MESCA009857-PA"/>
    </source>
</evidence>
<feature type="domain" description="Peptidase S1" evidence="2">
    <location>
        <begin position="1"/>
        <end position="171"/>
    </location>
</feature>
<reference evidence="4" key="1">
    <citation type="submission" date="2013-02" db="EMBL/GenBank/DDBJ databases">
        <authorList>
            <person name="Hughes D."/>
        </authorList>
    </citation>
    <scope>NUCLEOTIDE SEQUENCE</scope>
    <source>
        <strain>Durham</strain>
        <strain evidence="4">NC isolate 2 -- Noor lab</strain>
    </source>
</reference>
<evidence type="ECO:0000256" key="1">
    <source>
        <dbReference type="ARBA" id="ARBA00023157"/>
    </source>
</evidence>
<dbReference type="EnsemblMetazoa" id="MESCA009857-RA">
    <property type="protein sequence ID" value="MESCA009857-PA"/>
    <property type="gene ID" value="MESCA009857"/>
</dbReference>
<evidence type="ECO:0000313" key="4">
    <source>
        <dbReference type="Proteomes" id="UP000015102"/>
    </source>
</evidence>
<protein>
    <recommendedName>
        <fullName evidence="2">Peptidase S1 domain-containing protein</fullName>
    </recommendedName>
</protein>
<dbReference type="PRINTS" id="PR00722">
    <property type="entry name" value="CHYMOTRYPSIN"/>
</dbReference>
<dbReference type="STRING" id="36166.T1H106"/>
<proteinExistence type="predicted"/>
<name>T1H106_MEGSC</name>
<dbReference type="SUPFAM" id="SSF50494">
    <property type="entry name" value="Trypsin-like serine proteases"/>
    <property type="match status" value="1"/>
</dbReference>
<dbReference type="SMART" id="SM00020">
    <property type="entry name" value="Tryp_SPc"/>
    <property type="match status" value="1"/>
</dbReference>
<evidence type="ECO:0000259" key="2">
    <source>
        <dbReference type="PROSITE" id="PS50240"/>
    </source>
</evidence>
<dbReference type="GO" id="GO:0004252">
    <property type="term" value="F:serine-type endopeptidase activity"/>
    <property type="evidence" value="ECO:0007669"/>
    <property type="project" value="InterPro"/>
</dbReference>
<dbReference type="AlphaFoldDB" id="T1H106"/>
<dbReference type="PANTHER" id="PTHR24252">
    <property type="entry name" value="ACROSIN-RELATED"/>
    <property type="match status" value="1"/>
</dbReference>
<dbReference type="InterPro" id="IPR001254">
    <property type="entry name" value="Trypsin_dom"/>
</dbReference>
<dbReference type="Pfam" id="PF00089">
    <property type="entry name" value="Trypsin"/>
    <property type="match status" value="1"/>
</dbReference>
<dbReference type="GO" id="GO:0006508">
    <property type="term" value="P:proteolysis"/>
    <property type="evidence" value="ECO:0007669"/>
    <property type="project" value="InterPro"/>
</dbReference>